<gene>
    <name evidence="2" type="ORF">B5K06_26905</name>
</gene>
<dbReference type="Proteomes" id="UP000254939">
    <property type="component" value="Unassembled WGS sequence"/>
</dbReference>
<accession>A0A370KHH2</accession>
<sequence length="87" mass="9673">MDLLETEFGGRTLHKIITDGEFAVARRLAGKGSGRPTATWTKMQPQKHSGRQDHWTDRVAAQGEEAVDDGAPFVPNKVVKKVKFKLK</sequence>
<feature type="region of interest" description="Disordered" evidence="1">
    <location>
        <begin position="30"/>
        <end position="53"/>
    </location>
</feature>
<comment type="caution">
    <text evidence="2">The sequence shown here is derived from an EMBL/GenBank/DDBJ whole genome shotgun (WGS) entry which is preliminary data.</text>
</comment>
<dbReference type="EMBL" id="NAAC01000037">
    <property type="protein sequence ID" value="RDJ04676.1"/>
    <property type="molecule type" value="Genomic_DNA"/>
</dbReference>
<reference evidence="2 3" key="1">
    <citation type="submission" date="2017-03" db="EMBL/GenBank/DDBJ databases">
        <title>Genome analysis of Rhizobial strains effectives or ineffectives for nitrogen fixation isolated from bean seeds.</title>
        <authorList>
            <person name="Peralta H."/>
            <person name="Aguilar-Vera A."/>
            <person name="Mora Y."/>
            <person name="Vargas-Lagunas C."/>
            <person name="Girard L."/>
            <person name="Mora J."/>
        </authorList>
    </citation>
    <scope>NUCLEOTIDE SEQUENCE [LARGE SCALE GENOMIC DNA]</scope>
    <source>
        <strain evidence="2 3">CCGM3</strain>
    </source>
</reference>
<proteinExistence type="predicted"/>
<protein>
    <submittedName>
        <fullName evidence="2">Uncharacterized protein</fullName>
    </submittedName>
</protein>
<evidence type="ECO:0000313" key="3">
    <source>
        <dbReference type="Proteomes" id="UP000254939"/>
    </source>
</evidence>
<organism evidence="2 3">
    <name type="scientific">Rhizobium grahamii</name>
    <dbReference type="NCBI Taxonomy" id="1120045"/>
    <lineage>
        <taxon>Bacteria</taxon>
        <taxon>Pseudomonadati</taxon>
        <taxon>Pseudomonadota</taxon>
        <taxon>Alphaproteobacteria</taxon>
        <taxon>Hyphomicrobiales</taxon>
        <taxon>Rhizobiaceae</taxon>
        <taxon>Rhizobium/Agrobacterium group</taxon>
        <taxon>Rhizobium</taxon>
    </lineage>
</organism>
<evidence type="ECO:0000313" key="2">
    <source>
        <dbReference type="EMBL" id="RDJ04676.1"/>
    </source>
</evidence>
<dbReference type="AlphaFoldDB" id="A0A370KHH2"/>
<feature type="compositionally biased region" description="Polar residues" evidence="1">
    <location>
        <begin position="36"/>
        <end position="47"/>
    </location>
</feature>
<name>A0A370KHH2_9HYPH</name>
<evidence type="ECO:0000256" key="1">
    <source>
        <dbReference type="SAM" id="MobiDB-lite"/>
    </source>
</evidence>